<dbReference type="PANTHER" id="PTHR14741:SF32">
    <property type="entry name" value="TRIMETHYLGUANOSINE SYNTHASE"/>
    <property type="match status" value="1"/>
</dbReference>
<dbReference type="InterPro" id="IPR041497">
    <property type="entry name" value="Thump-like"/>
</dbReference>
<dbReference type="SUPFAM" id="SSF53335">
    <property type="entry name" value="S-adenosyl-L-methionine-dependent methyltransferases"/>
    <property type="match status" value="1"/>
</dbReference>
<dbReference type="PANTHER" id="PTHR14741">
    <property type="entry name" value="S-ADENOSYLMETHIONINE-DEPENDENT METHYLTRANSFERASE RELATED"/>
    <property type="match status" value="1"/>
</dbReference>
<evidence type="ECO:0000313" key="2">
    <source>
        <dbReference type="EMBL" id="TWT61895.1"/>
    </source>
</evidence>
<dbReference type="EMBL" id="SJPG01000001">
    <property type="protein sequence ID" value="TWT61895.1"/>
    <property type="molecule type" value="Genomic_DNA"/>
</dbReference>
<dbReference type="RefSeq" id="WP_146503827.1">
    <property type="nucleotide sequence ID" value="NZ_SJPG01000001.1"/>
</dbReference>
<organism evidence="2 3">
    <name type="scientific">Rubinisphaera italica</name>
    <dbReference type="NCBI Taxonomy" id="2527969"/>
    <lineage>
        <taxon>Bacteria</taxon>
        <taxon>Pseudomonadati</taxon>
        <taxon>Planctomycetota</taxon>
        <taxon>Planctomycetia</taxon>
        <taxon>Planctomycetales</taxon>
        <taxon>Planctomycetaceae</taxon>
        <taxon>Rubinisphaera</taxon>
    </lineage>
</organism>
<evidence type="ECO:0000313" key="3">
    <source>
        <dbReference type="Proteomes" id="UP000316095"/>
    </source>
</evidence>
<protein>
    <recommendedName>
        <fullName evidence="1">THUMP-like domain-containing protein</fullName>
    </recommendedName>
</protein>
<name>A0A5C5XIB2_9PLAN</name>
<keyword evidence="3" id="KW-1185">Reference proteome</keyword>
<gene>
    <name evidence="2" type="ORF">Pan54_26320</name>
</gene>
<dbReference type="AlphaFoldDB" id="A0A5C5XIB2"/>
<dbReference type="InterPro" id="IPR029063">
    <property type="entry name" value="SAM-dependent_MTases_sf"/>
</dbReference>
<dbReference type="GO" id="GO:0036261">
    <property type="term" value="P:7-methylguanosine cap hypermethylation"/>
    <property type="evidence" value="ECO:0007669"/>
    <property type="project" value="InterPro"/>
</dbReference>
<dbReference type="OrthoDB" id="9810570at2"/>
<dbReference type="GO" id="GO:0008168">
    <property type="term" value="F:methyltransferase activity"/>
    <property type="evidence" value="ECO:0007669"/>
    <property type="project" value="InterPro"/>
</dbReference>
<accession>A0A5C5XIB2</accession>
<dbReference type="InterPro" id="IPR019012">
    <property type="entry name" value="RNA_cap_Gua-N2-MeTrfase"/>
</dbReference>
<proteinExistence type="predicted"/>
<evidence type="ECO:0000259" key="1">
    <source>
        <dbReference type="Pfam" id="PF18096"/>
    </source>
</evidence>
<reference evidence="2 3" key="1">
    <citation type="submission" date="2019-02" db="EMBL/GenBank/DDBJ databases">
        <title>Deep-cultivation of Planctomycetes and their phenomic and genomic characterization uncovers novel biology.</title>
        <authorList>
            <person name="Wiegand S."/>
            <person name="Jogler M."/>
            <person name="Boedeker C."/>
            <person name="Pinto D."/>
            <person name="Vollmers J."/>
            <person name="Rivas-Marin E."/>
            <person name="Kohn T."/>
            <person name="Peeters S.H."/>
            <person name="Heuer A."/>
            <person name="Rast P."/>
            <person name="Oberbeckmann S."/>
            <person name="Bunk B."/>
            <person name="Jeske O."/>
            <person name="Meyerdierks A."/>
            <person name="Storesund J.E."/>
            <person name="Kallscheuer N."/>
            <person name="Luecker S."/>
            <person name="Lage O.M."/>
            <person name="Pohl T."/>
            <person name="Merkel B.J."/>
            <person name="Hornburger P."/>
            <person name="Mueller R.-W."/>
            <person name="Bruemmer F."/>
            <person name="Labrenz M."/>
            <person name="Spormann A.M."/>
            <person name="Op Den Camp H."/>
            <person name="Overmann J."/>
            <person name="Amann R."/>
            <person name="Jetten M.S.M."/>
            <person name="Mascher T."/>
            <person name="Medema M.H."/>
            <person name="Devos D.P."/>
            <person name="Kaster A.-K."/>
            <person name="Ovreas L."/>
            <person name="Rohde M."/>
            <person name="Galperin M.Y."/>
            <person name="Jogler C."/>
        </authorList>
    </citation>
    <scope>NUCLEOTIDE SEQUENCE [LARGE SCALE GENOMIC DNA]</scope>
    <source>
        <strain evidence="2 3">Pan54</strain>
    </source>
</reference>
<sequence length="398" mass="44900">MQTDYSTSQETIKLWQQLKQTPVLLADIDSASGSALQRQQKLREIYPAELVRLGLDLHDLRLRAGDKFSQADRMWFTRQSLEQTSSESLAEYKARRFQTKLDSIETIEDLCTGVGADAIALSKVAPVITYELDLIVLQLAQWNAEVYERESQITFQQKDVNELDVRGRVIHIDPDQRDAQGKRHRRLESIQPPLEVLQRMSQECYAGAIKLSPASNFGGKFPDCETELISWQGECKQAVIWCGELAEPGLWRATVLPAGESLVGDPLEAFPEFSEVSNFVYDPDPAVVRAGMINQLSEQLGVARLDDAEEYLTSVERIDSPFLSGFQVIETLTRNETQLRKYLRKLDVGEVEIKCRHLRIDIEKVRKSLPLSGTKAITLIFARVGGKSKVIVCSRLTS</sequence>
<dbReference type="Pfam" id="PF09445">
    <property type="entry name" value="Methyltransf_15"/>
    <property type="match status" value="1"/>
</dbReference>
<dbReference type="Gene3D" id="3.40.50.150">
    <property type="entry name" value="Vaccinia Virus protein VP39"/>
    <property type="match status" value="1"/>
</dbReference>
<dbReference type="Proteomes" id="UP000316095">
    <property type="component" value="Unassembled WGS sequence"/>
</dbReference>
<comment type="caution">
    <text evidence="2">The sequence shown here is derived from an EMBL/GenBank/DDBJ whole genome shotgun (WGS) entry which is preliminary data.</text>
</comment>
<dbReference type="Pfam" id="PF18096">
    <property type="entry name" value="Thump_like"/>
    <property type="match status" value="1"/>
</dbReference>
<feature type="domain" description="THUMP-like" evidence="1">
    <location>
        <begin position="325"/>
        <end position="395"/>
    </location>
</feature>